<reference evidence="1" key="1">
    <citation type="submission" date="2021-02" db="EMBL/GenBank/DDBJ databases">
        <authorList>
            <consortium name="DOE Joint Genome Institute"/>
            <person name="Ahrendt S."/>
            <person name="Looney B.P."/>
            <person name="Miyauchi S."/>
            <person name="Morin E."/>
            <person name="Drula E."/>
            <person name="Courty P.E."/>
            <person name="Chicoki N."/>
            <person name="Fauchery L."/>
            <person name="Kohler A."/>
            <person name="Kuo A."/>
            <person name="Labutti K."/>
            <person name="Pangilinan J."/>
            <person name="Lipzen A."/>
            <person name="Riley R."/>
            <person name="Andreopoulos W."/>
            <person name="He G."/>
            <person name="Johnson J."/>
            <person name="Barry K.W."/>
            <person name="Grigoriev I.V."/>
            <person name="Nagy L."/>
            <person name="Hibbett D."/>
            <person name="Henrissat B."/>
            <person name="Matheny P.B."/>
            <person name="Labbe J."/>
            <person name="Martin F."/>
        </authorList>
    </citation>
    <scope>NUCLEOTIDE SEQUENCE</scope>
    <source>
        <strain evidence="1">FP105234-sp</strain>
    </source>
</reference>
<protein>
    <submittedName>
        <fullName evidence="1">Uncharacterized protein</fullName>
    </submittedName>
</protein>
<comment type="caution">
    <text evidence="1">The sequence shown here is derived from an EMBL/GenBank/DDBJ whole genome shotgun (WGS) entry which is preliminary data.</text>
</comment>
<accession>A0ACB8SC16</accession>
<gene>
    <name evidence="1" type="ORF">FA95DRAFT_745028</name>
</gene>
<sequence length="390" mass="45090">MASERLRLPAELWIHIFQIATHHPLLHSVKYEPFDPCVHVAEEMHAEMLQVKLAITLVCRSWRDMSLHMLYEDVWFRHGDASLGLALKGDPHAAEPGRGRWVRRATLPYSHTETVNPNPPRALLILHHCPALEVLVRPWTGDDRLRFEFPTETVALPRLKRLDWWYHAAAARSGGINSLDQVLQSAPSIEYLSLGGEMWLFSLHAHFELPRVKVLRLRRVNTLFVVQIAKWTMPALTHLLLECPLHPDSMENLWEALGPTLRCVEFGSHIGFTFDDQLSLALRQCPCVEELNYYLFFTMRLARTQTHESLRRVGLHALQNDAIYPSINGAPNFPHIEAHFYAYPTERFPALREFVLYGKEWRAFVEDQQFSDIVKVVEDSGRVIDISQIY</sequence>
<proteinExistence type="predicted"/>
<dbReference type="Proteomes" id="UP000814033">
    <property type="component" value="Unassembled WGS sequence"/>
</dbReference>
<evidence type="ECO:0000313" key="2">
    <source>
        <dbReference type="Proteomes" id="UP000814033"/>
    </source>
</evidence>
<name>A0ACB8SC16_9AGAM</name>
<reference evidence="1" key="2">
    <citation type="journal article" date="2022" name="New Phytol.">
        <title>Evolutionary transition to the ectomycorrhizal habit in the genomes of a hyperdiverse lineage of mushroom-forming fungi.</title>
        <authorList>
            <person name="Looney B."/>
            <person name="Miyauchi S."/>
            <person name="Morin E."/>
            <person name="Drula E."/>
            <person name="Courty P.E."/>
            <person name="Kohler A."/>
            <person name="Kuo A."/>
            <person name="LaButti K."/>
            <person name="Pangilinan J."/>
            <person name="Lipzen A."/>
            <person name="Riley R."/>
            <person name="Andreopoulos W."/>
            <person name="He G."/>
            <person name="Johnson J."/>
            <person name="Nolan M."/>
            <person name="Tritt A."/>
            <person name="Barry K.W."/>
            <person name="Grigoriev I.V."/>
            <person name="Nagy L.G."/>
            <person name="Hibbett D."/>
            <person name="Henrissat B."/>
            <person name="Matheny P.B."/>
            <person name="Labbe J."/>
            <person name="Martin F.M."/>
        </authorList>
    </citation>
    <scope>NUCLEOTIDE SEQUENCE</scope>
    <source>
        <strain evidence="1">FP105234-sp</strain>
    </source>
</reference>
<organism evidence="1 2">
    <name type="scientific">Auriscalpium vulgare</name>
    <dbReference type="NCBI Taxonomy" id="40419"/>
    <lineage>
        <taxon>Eukaryota</taxon>
        <taxon>Fungi</taxon>
        <taxon>Dikarya</taxon>
        <taxon>Basidiomycota</taxon>
        <taxon>Agaricomycotina</taxon>
        <taxon>Agaricomycetes</taxon>
        <taxon>Russulales</taxon>
        <taxon>Auriscalpiaceae</taxon>
        <taxon>Auriscalpium</taxon>
    </lineage>
</organism>
<keyword evidence="2" id="KW-1185">Reference proteome</keyword>
<dbReference type="EMBL" id="MU275840">
    <property type="protein sequence ID" value="KAI0053441.1"/>
    <property type="molecule type" value="Genomic_DNA"/>
</dbReference>
<evidence type="ECO:0000313" key="1">
    <source>
        <dbReference type="EMBL" id="KAI0053441.1"/>
    </source>
</evidence>